<gene>
    <name evidence="2" type="ORF">CCAP1982_LOCUS13989</name>
</gene>
<comment type="caution">
    <text evidence="2">The sequence shown here is derived from an EMBL/GenBank/DDBJ whole genome shotgun (WGS) entry which is preliminary data.</text>
</comment>
<name>A0A811V455_CERCA</name>
<reference evidence="2" key="1">
    <citation type="submission" date="2020-11" db="EMBL/GenBank/DDBJ databases">
        <authorList>
            <person name="Whitehead M."/>
        </authorList>
    </citation>
    <scope>NUCLEOTIDE SEQUENCE</scope>
    <source>
        <strain evidence="2">EGII</strain>
    </source>
</reference>
<evidence type="ECO:0000313" key="2">
    <source>
        <dbReference type="EMBL" id="CAD7005631.1"/>
    </source>
</evidence>
<sequence>MAQQSSEVYDTKAANAVNRANKLTESQYRRHRSKHRSRSRNSQLQNSLSIDKKAHIRMYSYAGFQQVNESEISDMHMMALQHANGMESTLVFKAEREYGSR</sequence>
<protein>
    <submittedName>
        <fullName evidence="2">(Mediterranean fruit fly) hypothetical protein</fullName>
    </submittedName>
</protein>
<evidence type="ECO:0000313" key="3">
    <source>
        <dbReference type="Proteomes" id="UP000606786"/>
    </source>
</evidence>
<dbReference type="AlphaFoldDB" id="A0A811V455"/>
<feature type="compositionally biased region" description="Low complexity" evidence="1">
    <location>
        <begin position="40"/>
        <end position="49"/>
    </location>
</feature>
<feature type="region of interest" description="Disordered" evidence="1">
    <location>
        <begin position="1"/>
        <end position="49"/>
    </location>
</feature>
<evidence type="ECO:0000256" key="1">
    <source>
        <dbReference type="SAM" id="MobiDB-lite"/>
    </source>
</evidence>
<dbReference type="Proteomes" id="UP000606786">
    <property type="component" value="Unassembled WGS sequence"/>
</dbReference>
<keyword evidence="3" id="KW-1185">Reference proteome</keyword>
<dbReference type="EMBL" id="CAJHJT010000034">
    <property type="protein sequence ID" value="CAD7005631.1"/>
    <property type="molecule type" value="Genomic_DNA"/>
</dbReference>
<organism evidence="2 3">
    <name type="scientific">Ceratitis capitata</name>
    <name type="common">Mediterranean fruit fly</name>
    <name type="synonym">Tephritis capitata</name>
    <dbReference type="NCBI Taxonomy" id="7213"/>
    <lineage>
        <taxon>Eukaryota</taxon>
        <taxon>Metazoa</taxon>
        <taxon>Ecdysozoa</taxon>
        <taxon>Arthropoda</taxon>
        <taxon>Hexapoda</taxon>
        <taxon>Insecta</taxon>
        <taxon>Pterygota</taxon>
        <taxon>Neoptera</taxon>
        <taxon>Endopterygota</taxon>
        <taxon>Diptera</taxon>
        <taxon>Brachycera</taxon>
        <taxon>Muscomorpha</taxon>
        <taxon>Tephritoidea</taxon>
        <taxon>Tephritidae</taxon>
        <taxon>Ceratitis</taxon>
        <taxon>Ceratitis</taxon>
    </lineage>
</organism>
<accession>A0A811V455</accession>
<proteinExistence type="predicted"/>
<feature type="non-terminal residue" evidence="2">
    <location>
        <position position="101"/>
    </location>
</feature>
<feature type="compositionally biased region" description="Basic residues" evidence="1">
    <location>
        <begin position="29"/>
        <end position="39"/>
    </location>
</feature>